<keyword evidence="2" id="KW-1185">Reference proteome</keyword>
<gene>
    <name evidence="1" type="ORF">AUC43_08390</name>
</gene>
<dbReference type="Proteomes" id="UP000059542">
    <property type="component" value="Chromosome"/>
</dbReference>
<dbReference type="RefSeq" id="WP_068191858.1">
    <property type="nucleotide sequence ID" value="NZ_CP013909.1"/>
</dbReference>
<dbReference type="STRING" id="1411621.AUC43_08390"/>
<accession>A0A0U3SX31</accession>
<dbReference type="EMBL" id="CP013909">
    <property type="protein sequence ID" value="ALW85107.1"/>
    <property type="molecule type" value="Genomic_DNA"/>
</dbReference>
<name>A0A0U3SX31_9BACT</name>
<dbReference type="AlphaFoldDB" id="A0A0U3SX31"/>
<protein>
    <submittedName>
        <fullName evidence="1">Uncharacterized protein</fullName>
    </submittedName>
</protein>
<evidence type="ECO:0000313" key="2">
    <source>
        <dbReference type="Proteomes" id="UP000059542"/>
    </source>
</evidence>
<dbReference type="OrthoDB" id="1467713at2"/>
<sequence>MRHVADIPHPSVKITLLAWNGKFLLKLEQGNLEQTYKVAELDLLTGTDAEVRELLDEEFLTVAIARFQAMRADLQAAFERHELR</sequence>
<organism evidence="1 2">
    <name type="scientific">Hymenobacter sedentarius</name>
    <dbReference type="NCBI Taxonomy" id="1411621"/>
    <lineage>
        <taxon>Bacteria</taxon>
        <taxon>Pseudomonadati</taxon>
        <taxon>Bacteroidota</taxon>
        <taxon>Cytophagia</taxon>
        <taxon>Cytophagales</taxon>
        <taxon>Hymenobacteraceae</taxon>
        <taxon>Hymenobacter</taxon>
    </lineage>
</organism>
<reference evidence="1 2" key="1">
    <citation type="submission" date="2015-12" db="EMBL/GenBank/DDBJ databases">
        <authorList>
            <person name="Shamseldin A."/>
            <person name="Moawad H."/>
            <person name="Abd El-Rahim W.M."/>
            <person name="Sadowsky M.J."/>
        </authorList>
    </citation>
    <scope>NUCLEOTIDE SEQUENCE [LARGE SCALE GENOMIC DNA]</scope>
    <source>
        <strain evidence="1 2">DG5B</strain>
    </source>
</reference>
<dbReference type="KEGG" id="hyg:AUC43_08390"/>
<proteinExistence type="predicted"/>
<evidence type="ECO:0000313" key="1">
    <source>
        <dbReference type="EMBL" id="ALW85107.1"/>
    </source>
</evidence>